<dbReference type="RefSeq" id="WP_338239255.1">
    <property type="nucleotide sequence ID" value="NZ_BQKE01000004.1"/>
</dbReference>
<dbReference type="EMBL" id="BQKE01000004">
    <property type="protein sequence ID" value="GJM64170.1"/>
    <property type="molecule type" value="Genomic_DNA"/>
</dbReference>
<protein>
    <recommendedName>
        <fullName evidence="1">HTH IS21-type domain-containing protein</fullName>
    </recommendedName>
</protein>
<sequence>MIIFRKVKELQEQGFTISKIARDLKISRRRVRSYFQYDSLPRRSSQRSTKIDPFTDHIVAKLKEKGYLIKDIITEIKELGYTGGQTQAYHNINMIKEKYDISTLGHVQIQKEKIQFNKPLSTRVLLKLTGYSLQSINDEYDRKYMETLLENMTDLQIVRRLVRIFKKMLSRGKGNIDRWIEFVKKSKYKLVGLRSFANGLSQDIDAVKNGISMHWSNGAVERTC</sequence>
<dbReference type="Proteomes" id="UP001310022">
    <property type="component" value="Unassembled WGS sequence"/>
</dbReference>
<accession>A0AAN4W422</accession>
<evidence type="ECO:0000259" key="1">
    <source>
        <dbReference type="PROSITE" id="PS50531"/>
    </source>
</evidence>
<proteinExistence type="predicted"/>
<feature type="domain" description="HTH IS21-type" evidence="1">
    <location>
        <begin position="2"/>
        <end position="62"/>
    </location>
</feature>
<evidence type="ECO:0000313" key="3">
    <source>
        <dbReference type="Proteomes" id="UP001310022"/>
    </source>
</evidence>
<comment type="caution">
    <text evidence="2">The sequence shown here is derived from an EMBL/GenBank/DDBJ whole genome shotgun (WGS) entry which is preliminary data.</text>
</comment>
<evidence type="ECO:0000313" key="2">
    <source>
        <dbReference type="EMBL" id="GJM64170.1"/>
    </source>
</evidence>
<name>A0AAN4W422_9BACT</name>
<reference evidence="2 3" key="1">
    <citation type="submission" date="2021-12" db="EMBL/GenBank/DDBJ databases">
        <title>Genome sequencing of bacteria with rrn-lacking chromosome and rrn-plasmid.</title>
        <authorList>
            <person name="Anda M."/>
            <person name="Iwasaki W."/>
        </authorList>
    </citation>
    <scope>NUCLEOTIDE SEQUENCE [LARGE SCALE GENOMIC DNA]</scope>
    <source>
        <strain evidence="2 3">NBRC 15940</strain>
    </source>
</reference>
<keyword evidence="3" id="KW-1185">Reference proteome</keyword>
<dbReference type="InterPro" id="IPR017894">
    <property type="entry name" value="HTH_IS21_transposase_type"/>
</dbReference>
<dbReference type="PROSITE" id="PS50531">
    <property type="entry name" value="HTH_IS21"/>
    <property type="match status" value="1"/>
</dbReference>
<dbReference type="Gene3D" id="1.10.10.60">
    <property type="entry name" value="Homeodomain-like"/>
    <property type="match status" value="1"/>
</dbReference>
<gene>
    <name evidence="2" type="ORF">PEDI_47220</name>
</gene>
<organism evidence="2 3">
    <name type="scientific">Persicobacter diffluens</name>
    <dbReference type="NCBI Taxonomy" id="981"/>
    <lineage>
        <taxon>Bacteria</taxon>
        <taxon>Pseudomonadati</taxon>
        <taxon>Bacteroidota</taxon>
        <taxon>Cytophagia</taxon>
        <taxon>Cytophagales</taxon>
        <taxon>Persicobacteraceae</taxon>
        <taxon>Persicobacter</taxon>
    </lineage>
</organism>
<dbReference type="AlphaFoldDB" id="A0AAN4W422"/>